<gene>
    <name evidence="1" type="ORF">DSM3645_17911</name>
</gene>
<protein>
    <submittedName>
        <fullName evidence="1">Uncharacterized protein</fullName>
    </submittedName>
</protein>
<name>A4A318_9BACT</name>
<evidence type="ECO:0000313" key="1">
    <source>
        <dbReference type="EMBL" id="EAQ76839.1"/>
    </source>
</evidence>
<dbReference type="RefSeq" id="WP_002651479.1">
    <property type="nucleotide sequence ID" value="NZ_CH672376.1"/>
</dbReference>
<dbReference type="AlphaFoldDB" id="A4A318"/>
<evidence type="ECO:0000313" key="2">
    <source>
        <dbReference type="Proteomes" id="UP000004358"/>
    </source>
</evidence>
<organism evidence="1 2">
    <name type="scientific">Blastopirellula marina DSM 3645</name>
    <dbReference type="NCBI Taxonomy" id="314230"/>
    <lineage>
        <taxon>Bacteria</taxon>
        <taxon>Pseudomonadati</taxon>
        <taxon>Planctomycetota</taxon>
        <taxon>Planctomycetia</taxon>
        <taxon>Pirellulales</taxon>
        <taxon>Pirellulaceae</taxon>
        <taxon>Blastopirellula</taxon>
    </lineage>
</organism>
<reference evidence="1 2" key="1">
    <citation type="submission" date="2006-02" db="EMBL/GenBank/DDBJ databases">
        <authorList>
            <person name="Amann R."/>
            <person name="Ferriera S."/>
            <person name="Johnson J."/>
            <person name="Kravitz S."/>
            <person name="Halpern A."/>
            <person name="Remington K."/>
            <person name="Beeson K."/>
            <person name="Tran B."/>
            <person name="Rogers Y.-H."/>
            <person name="Friedman R."/>
            <person name="Venter J.C."/>
        </authorList>
    </citation>
    <scope>NUCLEOTIDE SEQUENCE [LARGE SCALE GENOMIC DNA]</scope>
    <source>
        <strain evidence="1 2">DSM 3645</strain>
    </source>
</reference>
<dbReference type="EMBL" id="AANZ01000061">
    <property type="protein sequence ID" value="EAQ76839.1"/>
    <property type="molecule type" value="Genomic_DNA"/>
</dbReference>
<dbReference type="Proteomes" id="UP000004358">
    <property type="component" value="Unassembled WGS sequence"/>
</dbReference>
<proteinExistence type="predicted"/>
<accession>A4A318</accession>
<dbReference type="OrthoDB" id="564104at2"/>
<comment type="caution">
    <text evidence="1">The sequence shown here is derived from an EMBL/GenBank/DDBJ whole genome shotgun (WGS) entry which is preliminary data.</text>
</comment>
<sequence>MPILSPDQPRFDFGVGEDASVITIADADRQADLITLQDRVAAAKQGSALLIHLPDDGGIAGRLVLGELTEEESTSWIAKGTRSVELKTGKLVVDAGGFFGQQISPESTESPDFLLVDVPPGSYQLTTYVFLSSDIATDLFRRRKLSYLDWRRKSFPNQTIPQWLVDLAEDRDNDFEEERIEQLQDDEVDTEADDAFVEVLIQLQRAAVTKEETEIASSGKLKWEKRQPEAFPQPVSTAVAAGLRGSFSKAKLVAQAFHREDFAAASQVFVEAMRTDVAAFLAKQHALISQKMTIPNRIRRNESRRKQADWDALHSDPQTVVHPLTLRRQPYQGVQVASLVDTSHRGQWVYISFELAFVKTKLGLQAAGMSVSWNAPVAPKSRKRRR</sequence>
<dbReference type="HOGENOM" id="CLU_715094_0_0_0"/>